<reference evidence="1" key="2">
    <citation type="journal article" date="2021" name="PeerJ">
        <title>Extensive microbial diversity within the chicken gut microbiome revealed by metagenomics and culture.</title>
        <authorList>
            <person name="Gilroy R."/>
            <person name="Ravi A."/>
            <person name="Getino M."/>
            <person name="Pursley I."/>
            <person name="Horton D.L."/>
            <person name="Alikhan N.F."/>
            <person name="Baker D."/>
            <person name="Gharbi K."/>
            <person name="Hall N."/>
            <person name="Watson M."/>
            <person name="Adriaenssens E.M."/>
            <person name="Foster-Nyarko E."/>
            <person name="Jarju S."/>
            <person name="Secka A."/>
            <person name="Antonio M."/>
            <person name="Oren A."/>
            <person name="Chaudhuri R.R."/>
            <person name="La Ragione R."/>
            <person name="Hildebrand F."/>
            <person name="Pallen M.J."/>
        </authorList>
    </citation>
    <scope>NUCLEOTIDE SEQUENCE</scope>
    <source>
        <strain evidence="1">21143</strain>
    </source>
</reference>
<proteinExistence type="predicted"/>
<protein>
    <submittedName>
        <fullName evidence="1">Uncharacterized protein</fullName>
    </submittedName>
</protein>
<dbReference type="Proteomes" id="UP000886722">
    <property type="component" value="Unassembled WGS sequence"/>
</dbReference>
<accession>A0A9D1GDZ8</accession>
<sequence length="80" mass="9221">MNDTKITMKSLARQKADVRAKIARQHSELSQTYWDTLAPFYRLGNSPFSVLKRFSVGVALFEGAVTSLRMIRKVRSLFRK</sequence>
<comment type="caution">
    <text evidence="1">The sequence shown here is derived from an EMBL/GenBank/DDBJ whole genome shotgun (WGS) entry which is preliminary data.</text>
</comment>
<reference evidence="1" key="1">
    <citation type="submission" date="2020-10" db="EMBL/GenBank/DDBJ databases">
        <authorList>
            <person name="Gilroy R."/>
        </authorList>
    </citation>
    <scope>NUCLEOTIDE SEQUENCE</scope>
    <source>
        <strain evidence="1">21143</strain>
    </source>
</reference>
<dbReference type="EMBL" id="DVKT01000012">
    <property type="protein sequence ID" value="HIT38782.1"/>
    <property type="molecule type" value="Genomic_DNA"/>
</dbReference>
<gene>
    <name evidence="1" type="ORF">IAD06_01895</name>
</gene>
<evidence type="ECO:0000313" key="1">
    <source>
        <dbReference type="EMBL" id="HIT38782.1"/>
    </source>
</evidence>
<organism evidence="1 2">
    <name type="scientific">Candidatus Caccoplasma intestinavium</name>
    <dbReference type="NCBI Taxonomy" id="2840716"/>
    <lineage>
        <taxon>Bacteria</taxon>
        <taxon>Pseudomonadati</taxon>
        <taxon>Bacteroidota</taxon>
        <taxon>Bacteroidia</taxon>
        <taxon>Bacteroidales</taxon>
        <taxon>Bacteroidaceae</taxon>
        <taxon>Bacteroidaceae incertae sedis</taxon>
        <taxon>Candidatus Caccoplasma</taxon>
    </lineage>
</organism>
<dbReference type="AlphaFoldDB" id="A0A9D1GDZ8"/>
<name>A0A9D1GDZ8_9BACT</name>
<evidence type="ECO:0000313" key="2">
    <source>
        <dbReference type="Proteomes" id="UP000886722"/>
    </source>
</evidence>